<keyword evidence="2" id="KW-1185">Reference proteome</keyword>
<protein>
    <recommendedName>
        <fullName evidence="3">HAT C-terminal dimerisation domain-containing protein</fullName>
    </recommendedName>
</protein>
<evidence type="ECO:0000313" key="1">
    <source>
        <dbReference type="EMBL" id="KAJ7671770.1"/>
    </source>
</evidence>
<accession>A0AAD7CZW8</accession>
<dbReference type="AlphaFoldDB" id="A0AAD7CZW8"/>
<organism evidence="1 2">
    <name type="scientific">Mycena rosella</name>
    <name type="common">Pink bonnet</name>
    <name type="synonym">Agaricus rosellus</name>
    <dbReference type="NCBI Taxonomy" id="1033263"/>
    <lineage>
        <taxon>Eukaryota</taxon>
        <taxon>Fungi</taxon>
        <taxon>Dikarya</taxon>
        <taxon>Basidiomycota</taxon>
        <taxon>Agaricomycotina</taxon>
        <taxon>Agaricomycetes</taxon>
        <taxon>Agaricomycetidae</taxon>
        <taxon>Agaricales</taxon>
        <taxon>Marasmiineae</taxon>
        <taxon>Mycenaceae</taxon>
        <taxon>Mycena</taxon>
    </lineage>
</organism>
<evidence type="ECO:0008006" key="3">
    <source>
        <dbReference type="Google" id="ProtNLM"/>
    </source>
</evidence>
<dbReference type="EMBL" id="JARKIE010000172">
    <property type="protein sequence ID" value="KAJ7671770.1"/>
    <property type="molecule type" value="Genomic_DNA"/>
</dbReference>
<sequence length="256" mass="27970">MSSGDWEFVAKLTKGLAVLKQCTLEFSKKTAPTITKVLPLYKLMEVALTELGTEHEFDEPALSTALLAGTRVATKYISNVLLGHYVLLGAESAHNSTPSTSIFAMPMALEATPASKTVAPAVDGKDEVNLYCGNISPVAASFDDPLAWWKENAGTLKYMARVARDILALPGIRYGVARVNMIWIRVRYDTPTPFGVSYLYLASTIQDPLIIDKADARSAEAVSGTGVTNMTNPASWYSYLQPYSIRLPYIRPRVTL</sequence>
<name>A0AAD7CZW8_MYCRO</name>
<comment type="caution">
    <text evidence="1">The sequence shown here is derived from an EMBL/GenBank/DDBJ whole genome shotgun (WGS) entry which is preliminary data.</text>
</comment>
<evidence type="ECO:0000313" key="2">
    <source>
        <dbReference type="Proteomes" id="UP001221757"/>
    </source>
</evidence>
<dbReference type="SUPFAM" id="SSF53098">
    <property type="entry name" value="Ribonuclease H-like"/>
    <property type="match status" value="1"/>
</dbReference>
<reference evidence="1" key="1">
    <citation type="submission" date="2023-03" db="EMBL/GenBank/DDBJ databases">
        <title>Massive genome expansion in bonnet fungi (Mycena s.s.) driven by repeated elements and novel gene families across ecological guilds.</title>
        <authorList>
            <consortium name="Lawrence Berkeley National Laboratory"/>
            <person name="Harder C.B."/>
            <person name="Miyauchi S."/>
            <person name="Viragh M."/>
            <person name="Kuo A."/>
            <person name="Thoen E."/>
            <person name="Andreopoulos B."/>
            <person name="Lu D."/>
            <person name="Skrede I."/>
            <person name="Drula E."/>
            <person name="Henrissat B."/>
            <person name="Morin E."/>
            <person name="Kohler A."/>
            <person name="Barry K."/>
            <person name="LaButti K."/>
            <person name="Morin E."/>
            <person name="Salamov A."/>
            <person name="Lipzen A."/>
            <person name="Mereny Z."/>
            <person name="Hegedus B."/>
            <person name="Baldrian P."/>
            <person name="Stursova M."/>
            <person name="Weitz H."/>
            <person name="Taylor A."/>
            <person name="Grigoriev I.V."/>
            <person name="Nagy L.G."/>
            <person name="Martin F."/>
            <person name="Kauserud H."/>
        </authorList>
    </citation>
    <scope>NUCLEOTIDE SEQUENCE</scope>
    <source>
        <strain evidence="1">CBHHK067</strain>
    </source>
</reference>
<gene>
    <name evidence="1" type="ORF">B0H17DRAFT_1244929</name>
</gene>
<dbReference type="Proteomes" id="UP001221757">
    <property type="component" value="Unassembled WGS sequence"/>
</dbReference>
<proteinExistence type="predicted"/>
<dbReference type="InterPro" id="IPR012337">
    <property type="entry name" value="RNaseH-like_sf"/>
</dbReference>